<dbReference type="InterPro" id="IPR036291">
    <property type="entry name" value="NAD(P)-bd_dom_sf"/>
</dbReference>
<evidence type="ECO:0000313" key="8">
    <source>
        <dbReference type="EMBL" id="MBB6129999.1"/>
    </source>
</evidence>
<reference evidence="9 10" key="1">
    <citation type="submission" date="2020-08" db="EMBL/GenBank/DDBJ databases">
        <title>Genomic Encyclopedia of Type Strains, Phase IV (KMG-V): Genome sequencing to study the core and pangenomes of soil and plant-associated prokaryotes.</title>
        <authorList>
            <person name="Whitman W."/>
        </authorList>
    </citation>
    <scope>NUCLEOTIDE SEQUENCE [LARGE SCALE GENOMIC DNA]</scope>
    <source>
        <strain evidence="7 9">ANJLi2</strain>
        <strain evidence="8 10">MP601</strain>
    </source>
</reference>
<evidence type="ECO:0000259" key="5">
    <source>
        <dbReference type="SMART" id="SM01002"/>
    </source>
</evidence>
<comment type="caution">
    <text evidence="8">The sequence shown here is derived from an EMBL/GenBank/DDBJ whole genome shotgun (WGS) entry which is preliminary data.</text>
</comment>
<dbReference type="SMART" id="SM01003">
    <property type="entry name" value="AlaDh_PNT_N"/>
    <property type="match status" value="1"/>
</dbReference>
<sequence>MSSGIYSGFSDIAKQAMMQPQESMLEVKSKKNKLYIGIPKEVSFQENRIPLTPLSVALLVNNGHDVILESNAGQAANFSDKDYSEQGARIVYDTKSVYHDADIIIKIAPPVMPEIELMKPGQILISALQLATLKAECLHALMAKKITALSFEHLRDEGNTLSVVRAMSEIVGATSILIAAEYLSNVFDGKGLMLGGITGVPPTEIVILGAGTVGEYAARTAISLGAEVKVFDPSIYKLRRLQNNIGSRVFTSVVQPIVLEKAITTCDVAIGAMRAEDGRSPCIISEATVSRMKRDSVIIDVSIDQGGCFETSEVTNHTHPVFRKHDVIHYCVPNIASRVARTATYALTNIFTPILLDIGDQGGIKNVIWQKSGIRNAVYIYHGHLTNKHIGERFSIPCKDLDLLIVSHR</sequence>
<evidence type="ECO:0000313" key="10">
    <source>
        <dbReference type="Proteomes" id="UP000548326"/>
    </source>
</evidence>
<evidence type="ECO:0000259" key="6">
    <source>
        <dbReference type="SMART" id="SM01003"/>
    </source>
</evidence>
<protein>
    <recommendedName>
        <fullName evidence="2">alanine dehydrogenase</fullName>
        <ecNumber evidence="2">1.4.1.1</ecNumber>
    </recommendedName>
</protein>
<evidence type="ECO:0000313" key="7">
    <source>
        <dbReference type="EMBL" id="MBB6108383.1"/>
    </source>
</evidence>
<dbReference type="OrthoDB" id="9804592at2"/>
<dbReference type="PANTHER" id="PTHR42795:SF1">
    <property type="entry name" value="ALANINE DEHYDROGENASE"/>
    <property type="match status" value="1"/>
</dbReference>
<dbReference type="PROSITE" id="PS00837">
    <property type="entry name" value="ALADH_PNT_2"/>
    <property type="match status" value="1"/>
</dbReference>
<accession>A0A1N6SFN5</accession>
<dbReference type="STRING" id="354630.SAMN05421821_102378"/>
<dbReference type="CDD" id="cd05305">
    <property type="entry name" value="L-AlaDH"/>
    <property type="match status" value="1"/>
</dbReference>
<keyword evidence="9" id="KW-1185">Reference proteome</keyword>
<dbReference type="AlphaFoldDB" id="A0A1N6SFN5"/>
<feature type="domain" description="Alanine dehydrogenase/pyridine nucleotide transhydrogenase NAD(H)-binding" evidence="5">
    <location>
        <begin position="183"/>
        <end position="331"/>
    </location>
</feature>
<dbReference type="InterPro" id="IPR007886">
    <property type="entry name" value="AlaDH/PNT_N"/>
</dbReference>
<dbReference type="Proteomes" id="UP000541583">
    <property type="component" value="Unassembled WGS sequence"/>
</dbReference>
<dbReference type="Proteomes" id="UP000548326">
    <property type="component" value="Unassembled WGS sequence"/>
</dbReference>
<dbReference type="EC" id="1.4.1.1" evidence="2"/>
<keyword evidence="4" id="KW-0520">NAD</keyword>
<name>A0A1N6SFN5_9SPHI</name>
<evidence type="ECO:0000313" key="9">
    <source>
        <dbReference type="Proteomes" id="UP000541583"/>
    </source>
</evidence>
<dbReference type="GO" id="GO:0005886">
    <property type="term" value="C:plasma membrane"/>
    <property type="evidence" value="ECO:0007669"/>
    <property type="project" value="TreeGrafter"/>
</dbReference>
<comment type="similarity">
    <text evidence="1">Belongs to the AlaDH/PNT family.</text>
</comment>
<dbReference type="RefSeq" id="WP_076371353.1">
    <property type="nucleotide sequence ID" value="NZ_FTMG01000002.1"/>
</dbReference>
<dbReference type="Gene3D" id="3.40.50.720">
    <property type="entry name" value="NAD(P)-binding Rossmann-like Domain"/>
    <property type="match status" value="2"/>
</dbReference>
<dbReference type="PANTHER" id="PTHR42795">
    <property type="entry name" value="ALANINE DEHYDROGENASE"/>
    <property type="match status" value="1"/>
</dbReference>
<evidence type="ECO:0000256" key="2">
    <source>
        <dbReference type="ARBA" id="ARBA00012897"/>
    </source>
</evidence>
<gene>
    <name evidence="8" type="ORF">HDF22_004136</name>
    <name evidence="7" type="ORF">HDF23_001118</name>
</gene>
<dbReference type="InterPro" id="IPR008141">
    <property type="entry name" value="Ala_DH"/>
</dbReference>
<dbReference type="Pfam" id="PF01262">
    <property type="entry name" value="AlaDh_PNT_C"/>
    <property type="match status" value="1"/>
</dbReference>
<feature type="domain" description="Alanine dehydrogenase/pyridine nucleotide transhydrogenase N-terminal" evidence="6">
    <location>
        <begin position="37"/>
        <end position="171"/>
    </location>
</feature>
<dbReference type="SUPFAM" id="SSF51735">
    <property type="entry name" value="NAD(P)-binding Rossmann-fold domains"/>
    <property type="match status" value="1"/>
</dbReference>
<evidence type="ECO:0000256" key="3">
    <source>
        <dbReference type="ARBA" id="ARBA00023002"/>
    </source>
</evidence>
<organism evidence="8 10">
    <name type="scientific">Mucilaginibacter lappiensis</name>
    <dbReference type="NCBI Taxonomy" id="354630"/>
    <lineage>
        <taxon>Bacteria</taxon>
        <taxon>Pseudomonadati</taxon>
        <taxon>Bacteroidota</taxon>
        <taxon>Sphingobacteriia</taxon>
        <taxon>Sphingobacteriales</taxon>
        <taxon>Sphingobacteriaceae</taxon>
        <taxon>Mucilaginibacter</taxon>
    </lineage>
</organism>
<keyword evidence="3 8" id="KW-0560">Oxidoreductase</keyword>
<dbReference type="InterPro" id="IPR007698">
    <property type="entry name" value="AlaDH/PNT_NAD(H)-bd"/>
</dbReference>
<dbReference type="SUPFAM" id="SSF52283">
    <property type="entry name" value="Formate/glycerate dehydrogenase catalytic domain-like"/>
    <property type="match status" value="1"/>
</dbReference>
<dbReference type="EMBL" id="JACHCA010000012">
    <property type="protein sequence ID" value="MBB6129999.1"/>
    <property type="molecule type" value="Genomic_DNA"/>
</dbReference>
<dbReference type="GO" id="GO:0000286">
    <property type="term" value="F:alanine dehydrogenase activity"/>
    <property type="evidence" value="ECO:0007669"/>
    <property type="project" value="UniProtKB-EC"/>
</dbReference>
<dbReference type="SMART" id="SM01002">
    <property type="entry name" value="AlaDh_PNT_C"/>
    <property type="match status" value="1"/>
</dbReference>
<dbReference type="GO" id="GO:0042853">
    <property type="term" value="P:L-alanine catabolic process"/>
    <property type="evidence" value="ECO:0007669"/>
    <property type="project" value="InterPro"/>
</dbReference>
<proteinExistence type="inferred from homology"/>
<dbReference type="InterPro" id="IPR008143">
    <property type="entry name" value="Ala_DH/PNT_CS2"/>
</dbReference>
<evidence type="ECO:0000256" key="4">
    <source>
        <dbReference type="ARBA" id="ARBA00023027"/>
    </source>
</evidence>
<dbReference type="EMBL" id="JACHCB010000002">
    <property type="protein sequence ID" value="MBB6108383.1"/>
    <property type="molecule type" value="Genomic_DNA"/>
</dbReference>
<evidence type="ECO:0000256" key="1">
    <source>
        <dbReference type="ARBA" id="ARBA00005689"/>
    </source>
</evidence>
<dbReference type="Pfam" id="PF05222">
    <property type="entry name" value="AlaDh_PNT_N"/>
    <property type="match status" value="1"/>
</dbReference>